<sequence length="68" mass="7821">MLPLQEEAKANKDQPEKFRCKWSRKRNAQKQEQDPQVAYGEVKVSGKSKAARRTPNEQADTIYSGIRT</sequence>
<evidence type="ECO:0000313" key="2">
    <source>
        <dbReference type="EMBL" id="KAG5853366.1"/>
    </source>
</evidence>
<dbReference type="EMBL" id="JAFIRN010000003">
    <property type="protein sequence ID" value="KAG5853366.1"/>
    <property type="molecule type" value="Genomic_DNA"/>
</dbReference>
<proteinExistence type="predicted"/>
<organism evidence="2 3">
    <name type="scientific">Anguilla anguilla</name>
    <name type="common">European freshwater eel</name>
    <name type="synonym">Muraena anguilla</name>
    <dbReference type="NCBI Taxonomy" id="7936"/>
    <lineage>
        <taxon>Eukaryota</taxon>
        <taxon>Metazoa</taxon>
        <taxon>Chordata</taxon>
        <taxon>Craniata</taxon>
        <taxon>Vertebrata</taxon>
        <taxon>Euteleostomi</taxon>
        <taxon>Actinopterygii</taxon>
        <taxon>Neopterygii</taxon>
        <taxon>Teleostei</taxon>
        <taxon>Anguilliformes</taxon>
        <taxon>Anguillidae</taxon>
        <taxon>Anguilla</taxon>
    </lineage>
</organism>
<feature type="compositionally biased region" description="Basic and acidic residues" evidence="1">
    <location>
        <begin position="1"/>
        <end position="19"/>
    </location>
</feature>
<feature type="compositionally biased region" description="Polar residues" evidence="1">
    <location>
        <begin position="56"/>
        <end position="68"/>
    </location>
</feature>
<protein>
    <submittedName>
        <fullName evidence="2">Uncharacterized protein</fullName>
    </submittedName>
</protein>
<dbReference type="AlphaFoldDB" id="A0A9D3MQT9"/>
<gene>
    <name evidence="2" type="ORF">ANANG_G00072540</name>
</gene>
<evidence type="ECO:0000313" key="3">
    <source>
        <dbReference type="Proteomes" id="UP001044222"/>
    </source>
</evidence>
<evidence type="ECO:0000256" key="1">
    <source>
        <dbReference type="SAM" id="MobiDB-lite"/>
    </source>
</evidence>
<comment type="caution">
    <text evidence="2">The sequence shown here is derived from an EMBL/GenBank/DDBJ whole genome shotgun (WGS) entry which is preliminary data.</text>
</comment>
<name>A0A9D3MQT9_ANGAN</name>
<accession>A0A9D3MQT9</accession>
<feature type="region of interest" description="Disordered" evidence="1">
    <location>
        <begin position="1"/>
        <end position="68"/>
    </location>
</feature>
<keyword evidence="3" id="KW-1185">Reference proteome</keyword>
<reference evidence="2" key="1">
    <citation type="submission" date="2021-01" db="EMBL/GenBank/DDBJ databases">
        <title>A chromosome-scale assembly of European eel, Anguilla anguilla.</title>
        <authorList>
            <person name="Henkel C."/>
            <person name="Jong-Raadsen S.A."/>
            <person name="Dufour S."/>
            <person name="Weltzien F.-A."/>
            <person name="Palstra A.P."/>
            <person name="Pelster B."/>
            <person name="Spaink H.P."/>
            <person name="Van Den Thillart G.E."/>
            <person name="Jansen H."/>
            <person name="Zahm M."/>
            <person name="Klopp C."/>
            <person name="Cedric C."/>
            <person name="Louis A."/>
            <person name="Berthelot C."/>
            <person name="Parey E."/>
            <person name="Roest Crollius H."/>
            <person name="Montfort J."/>
            <person name="Robinson-Rechavi M."/>
            <person name="Bucao C."/>
            <person name="Bouchez O."/>
            <person name="Gislard M."/>
            <person name="Lluch J."/>
            <person name="Milhes M."/>
            <person name="Lampietro C."/>
            <person name="Lopez Roques C."/>
            <person name="Donnadieu C."/>
            <person name="Braasch I."/>
            <person name="Desvignes T."/>
            <person name="Postlethwait J."/>
            <person name="Bobe J."/>
            <person name="Guiguen Y."/>
            <person name="Dirks R."/>
        </authorList>
    </citation>
    <scope>NUCLEOTIDE SEQUENCE</scope>
    <source>
        <strain evidence="2">Tag_6206</strain>
        <tissue evidence="2">Liver</tissue>
    </source>
</reference>
<dbReference type="Proteomes" id="UP001044222">
    <property type="component" value="Unassembled WGS sequence"/>
</dbReference>